<keyword evidence="3" id="KW-1185">Reference proteome</keyword>
<dbReference type="EMBL" id="LYMM01000083">
    <property type="protein sequence ID" value="PNU02303.1"/>
    <property type="molecule type" value="Genomic_DNA"/>
</dbReference>
<evidence type="ECO:0000313" key="2">
    <source>
        <dbReference type="EMBL" id="PNU02303.1"/>
    </source>
</evidence>
<protein>
    <submittedName>
        <fullName evidence="2">Uncharacterized protein</fullName>
    </submittedName>
</protein>
<gene>
    <name evidence="2" type="ORF">A8V01_26785</name>
</gene>
<comment type="caution">
    <text evidence="2">The sequence shown here is derived from an EMBL/GenBank/DDBJ whole genome shotgun (WGS) entry which is preliminary data.</text>
</comment>
<keyword evidence="1" id="KW-1133">Transmembrane helix</keyword>
<organism evidence="2 3">
    <name type="scientific">Novosphingobium guangzhouense</name>
    <dbReference type="NCBI Taxonomy" id="1850347"/>
    <lineage>
        <taxon>Bacteria</taxon>
        <taxon>Pseudomonadati</taxon>
        <taxon>Pseudomonadota</taxon>
        <taxon>Alphaproteobacteria</taxon>
        <taxon>Sphingomonadales</taxon>
        <taxon>Sphingomonadaceae</taxon>
        <taxon>Novosphingobium</taxon>
    </lineage>
</organism>
<evidence type="ECO:0000313" key="3">
    <source>
        <dbReference type="Proteomes" id="UP000236327"/>
    </source>
</evidence>
<name>A0A2K2FU43_9SPHN</name>
<evidence type="ECO:0000256" key="1">
    <source>
        <dbReference type="SAM" id="Phobius"/>
    </source>
</evidence>
<proteinExistence type="predicted"/>
<sequence length="103" mass="11280">MSFGEFMGLAALLIAMVSVFGILGEMYKRRLKFLERKLEITAGATAEKAAQYATHNSELENRVRVLERIITDGNSAGGGSGHDIALQIEALRAEGDRIRVTKQ</sequence>
<dbReference type="Proteomes" id="UP000236327">
    <property type="component" value="Unassembled WGS sequence"/>
</dbReference>
<accession>A0A2K2FU43</accession>
<reference evidence="2 3" key="1">
    <citation type="submission" date="2016-05" db="EMBL/GenBank/DDBJ databases">
        <title>Complete genome sequence of Novosphingobium guangzhouense SA925(T).</title>
        <authorList>
            <person name="Sha S."/>
        </authorList>
    </citation>
    <scope>NUCLEOTIDE SEQUENCE [LARGE SCALE GENOMIC DNA]</scope>
    <source>
        <strain evidence="2 3">SA925</strain>
    </source>
</reference>
<keyword evidence="1" id="KW-0812">Transmembrane</keyword>
<keyword evidence="1" id="KW-0472">Membrane</keyword>
<dbReference type="AlphaFoldDB" id="A0A2K2FU43"/>
<feature type="transmembrane region" description="Helical" evidence="1">
    <location>
        <begin position="6"/>
        <end position="27"/>
    </location>
</feature>